<evidence type="ECO:0000259" key="8">
    <source>
        <dbReference type="PROSITE" id="PS50928"/>
    </source>
</evidence>
<keyword evidence="6 7" id="KW-0472">Membrane</keyword>
<feature type="transmembrane region" description="Helical" evidence="7">
    <location>
        <begin position="197"/>
        <end position="218"/>
    </location>
</feature>
<proteinExistence type="inferred from homology"/>
<reference evidence="9" key="1">
    <citation type="submission" date="2020-03" db="EMBL/GenBank/DDBJ databases">
        <title>Draft sequencing of Paenibacilllus sp. S3N08.</title>
        <authorList>
            <person name="Kim D.-U."/>
        </authorList>
    </citation>
    <scope>NUCLEOTIDE SEQUENCE</scope>
    <source>
        <strain evidence="9">S3N08</strain>
    </source>
</reference>
<comment type="similarity">
    <text evidence="7">Belongs to the binding-protein-dependent transport system permease family.</text>
</comment>
<dbReference type="CDD" id="cd06261">
    <property type="entry name" value="TM_PBP2"/>
    <property type="match status" value="1"/>
</dbReference>
<evidence type="ECO:0000313" key="10">
    <source>
        <dbReference type="Proteomes" id="UP001165962"/>
    </source>
</evidence>
<protein>
    <submittedName>
        <fullName evidence="9">Sugar ABC transporter permease</fullName>
    </submittedName>
</protein>
<evidence type="ECO:0000256" key="7">
    <source>
        <dbReference type="RuleBase" id="RU363032"/>
    </source>
</evidence>
<keyword evidence="10" id="KW-1185">Reference proteome</keyword>
<dbReference type="PANTHER" id="PTHR43227">
    <property type="entry name" value="BLL4140 PROTEIN"/>
    <property type="match status" value="1"/>
</dbReference>
<dbReference type="PROSITE" id="PS50928">
    <property type="entry name" value="ABC_TM1"/>
    <property type="match status" value="1"/>
</dbReference>
<feature type="domain" description="ABC transmembrane type-1" evidence="8">
    <location>
        <begin position="57"/>
        <end position="271"/>
    </location>
</feature>
<dbReference type="Proteomes" id="UP001165962">
    <property type="component" value="Unassembled WGS sequence"/>
</dbReference>
<keyword evidence="3" id="KW-1003">Cell membrane</keyword>
<evidence type="ECO:0000256" key="5">
    <source>
        <dbReference type="ARBA" id="ARBA00022989"/>
    </source>
</evidence>
<evidence type="ECO:0000256" key="1">
    <source>
        <dbReference type="ARBA" id="ARBA00004651"/>
    </source>
</evidence>
<feature type="transmembrane region" description="Helical" evidence="7">
    <location>
        <begin position="103"/>
        <end position="129"/>
    </location>
</feature>
<comment type="subcellular location">
    <subcellularLocation>
        <location evidence="1 7">Cell membrane</location>
        <topology evidence="1 7">Multi-pass membrane protein</topology>
    </subcellularLocation>
</comment>
<dbReference type="InterPro" id="IPR050809">
    <property type="entry name" value="UgpAE/MalFG_permease"/>
</dbReference>
<dbReference type="EMBL" id="JAAOIW010000022">
    <property type="protein sequence ID" value="NHN34794.1"/>
    <property type="molecule type" value="Genomic_DNA"/>
</dbReference>
<name>A0ABX0JJS1_9BACL</name>
<keyword evidence="2 7" id="KW-0813">Transport</keyword>
<gene>
    <name evidence="9" type="ORF">G9U52_34175</name>
</gene>
<feature type="transmembrane region" description="Helical" evidence="7">
    <location>
        <begin position="157"/>
        <end position="176"/>
    </location>
</feature>
<accession>A0ABX0JJS1</accession>
<evidence type="ECO:0000256" key="6">
    <source>
        <dbReference type="ARBA" id="ARBA00023136"/>
    </source>
</evidence>
<evidence type="ECO:0000256" key="2">
    <source>
        <dbReference type="ARBA" id="ARBA00022448"/>
    </source>
</evidence>
<organism evidence="9 10">
    <name type="scientific">Paenibacillus agricola</name>
    <dbReference type="NCBI Taxonomy" id="2716264"/>
    <lineage>
        <taxon>Bacteria</taxon>
        <taxon>Bacillati</taxon>
        <taxon>Bacillota</taxon>
        <taxon>Bacilli</taxon>
        <taxon>Bacillales</taxon>
        <taxon>Paenibacillaceae</taxon>
        <taxon>Paenibacillus</taxon>
    </lineage>
</organism>
<feature type="transmembrane region" description="Helical" evidence="7">
    <location>
        <begin position="63"/>
        <end position="82"/>
    </location>
</feature>
<dbReference type="InterPro" id="IPR035906">
    <property type="entry name" value="MetI-like_sf"/>
</dbReference>
<dbReference type="Gene3D" id="1.10.3720.10">
    <property type="entry name" value="MetI-like"/>
    <property type="match status" value="1"/>
</dbReference>
<feature type="transmembrane region" description="Helical" evidence="7">
    <location>
        <begin position="250"/>
        <end position="271"/>
    </location>
</feature>
<dbReference type="InterPro" id="IPR000515">
    <property type="entry name" value="MetI-like"/>
</dbReference>
<dbReference type="SUPFAM" id="SSF161098">
    <property type="entry name" value="MetI-like"/>
    <property type="match status" value="1"/>
</dbReference>
<keyword evidence="5 7" id="KW-1133">Transmembrane helix</keyword>
<feature type="transmembrane region" description="Helical" evidence="7">
    <location>
        <begin position="6"/>
        <end position="24"/>
    </location>
</feature>
<dbReference type="Pfam" id="PF00528">
    <property type="entry name" value="BPD_transp_1"/>
    <property type="match status" value="1"/>
</dbReference>
<evidence type="ECO:0000313" key="9">
    <source>
        <dbReference type="EMBL" id="NHN34794.1"/>
    </source>
</evidence>
<dbReference type="PANTHER" id="PTHR43227:SF11">
    <property type="entry name" value="BLL4140 PROTEIN"/>
    <property type="match status" value="1"/>
</dbReference>
<evidence type="ECO:0000256" key="3">
    <source>
        <dbReference type="ARBA" id="ARBA00022475"/>
    </source>
</evidence>
<keyword evidence="4 7" id="KW-0812">Transmembrane</keyword>
<sequence length="284" mass="31921">MLLPVVLYYLLFHYVPMFGAVIAFKDYTPGRGIMGSPWVGFSNFTDFFQSVYLWRLVRNTITINLYELIFGFPAPIILALMLNEVRVRIFKSAVQTITYLPHFISVVIAVGIVLDFFSTDGIINALVVAMGGKPISFMTESSLFYPIFVGSNLWQHLGWRSIIYLAALSAINPSLYEAANVDGAGRWAKLKHITLPGIMPIIVIMLILQIGNMMSVGFEKVMLMYNPSIYETADVISTFVYRKGLQDMNFSYSTAVGLINSAINFTLLIFANTISRRVSENSLW</sequence>
<evidence type="ECO:0000256" key="4">
    <source>
        <dbReference type="ARBA" id="ARBA00022692"/>
    </source>
</evidence>
<comment type="caution">
    <text evidence="9">The sequence shown here is derived from an EMBL/GenBank/DDBJ whole genome shotgun (WGS) entry which is preliminary data.</text>
</comment>